<proteinExistence type="inferred from homology"/>
<evidence type="ECO:0000256" key="2">
    <source>
        <dbReference type="ARBA" id="ARBA00009694"/>
    </source>
</evidence>
<dbReference type="Pfam" id="PF04241">
    <property type="entry name" value="DUF423"/>
    <property type="match status" value="1"/>
</dbReference>
<feature type="transmembrane region" description="Helical" evidence="6">
    <location>
        <begin position="72"/>
        <end position="93"/>
    </location>
</feature>
<keyword evidence="4 6" id="KW-1133">Transmembrane helix</keyword>
<organism evidence="7 8">
    <name type="scientific">Siccirubricoccus deserti</name>
    <dbReference type="NCBI Taxonomy" id="2013562"/>
    <lineage>
        <taxon>Bacteria</taxon>
        <taxon>Pseudomonadati</taxon>
        <taxon>Pseudomonadota</taxon>
        <taxon>Alphaproteobacteria</taxon>
        <taxon>Acetobacterales</taxon>
        <taxon>Roseomonadaceae</taxon>
        <taxon>Siccirubricoccus</taxon>
    </lineage>
</organism>
<evidence type="ECO:0000256" key="1">
    <source>
        <dbReference type="ARBA" id="ARBA00004141"/>
    </source>
</evidence>
<reference evidence="7" key="1">
    <citation type="submission" date="2020-08" db="EMBL/GenBank/DDBJ databases">
        <authorList>
            <person name="Hu Y."/>
            <person name="Nguyen S.V."/>
            <person name="Li F."/>
            <person name="Fanning S."/>
        </authorList>
    </citation>
    <scope>NUCLEOTIDE SEQUENCE</scope>
    <source>
        <strain evidence="7">SYSU D8009</strain>
    </source>
</reference>
<comment type="subcellular location">
    <subcellularLocation>
        <location evidence="1">Membrane</location>
        <topology evidence="1">Multi-pass membrane protein</topology>
    </subcellularLocation>
</comment>
<comment type="caution">
    <text evidence="7">The sequence shown here is derived from an EMBL/GenBank/DDBJ whole genome shotgun (WGS) entry which is preliminary data.</text>
</comment>
<accession>A0A9X0R2B7</accession>
<sequence length="122" mass="12505">MHRPWLFIGALLGLTAVGLAAWAAHGAPARLDPARLAMLRSGIEMQGWHALALLATGLWAERRGGLLPQLAGLAFALGALLFCGGVYSAAIGGVSLGPVAPIGGTTLMAGWALLGVSALWRR</sequence>
<dbReference type="RefSeq" id="WP_186773039.1">
    <property type="nucleotide sequence ID" value="NZ_JACOMF010000048.1"/>
</dbReference>
<dbReference type="GO" id="GO:0005886">
    <property type="term" value="C:plasma membrane"/>
    <property type="evidence" value="ECO:0007669"/>
    <property type="project" value="TreeGrafter"/>
</dbReference>
<dbReference type="AlphaFoldDB" id="A0A9X0R2B7"/>
<keyword evidence="5 6" id="KW-0472">Membrane</keyword>
<comment type="similarity">
    <text evidence="2">Belongs to the UPF0382 family.</text>
</comment>
<dbReference type="Proteomes" id="UP000600101">
    <property type="component" value="Unassembled WGS sequence"/>
</dbReference>
<evidence type="ECO:0000256" key="4">
    <source>
        <dbReference type="ARBA" id="ARBA00022989"/>
    </source>
</evidence>
<dbReference type="PANTHER" id="PTHR43461:SF1">
    <property type="entry name" value="TRANSMEMBRANE PROTEIN 256"/>
    <property type="match status" value="1"/>
</dbReference>
<evidence type="ECO:0000256" key="6">
    <source>
        <dbReference type="SAM" id="Phobius"/>
    </source>
</evidence>
<evidence type="ECO:0000256" key="3">
    <source>
        <dbReference type="ARBA" id="ARBA00022692"/>
    </source>
</evidence>
<evidence type="ECO:0000256" key="5">
    <source>
        <dbReference type="ARBA" id="ARBA00023136"/>
    </source>
</evidence>
<name>A0A9X0R2B7_9PROT</name>
<protein>
    <submittedName>
        <fullName evidence="7">DUF423 domain-containing protein</fullName>
    </submittedName>
</protein>
<keyword evidence="8" id="KW-1185">Reference proteome</keyword>
<feature type="transmembrane region" description="Helical" evidence="6">
    <location>
        <begin position="99"/>
        <end position="120"/>
    </location>
</feature>
<feature type="transmembrane region" description="Helical" evidence="6">
    <location>
        <begin position="42"/>
        <end position="60"/>
    </location>
</feature>
<evidence type="ECO:0000313" key="8">
    <source>
        <dbReference type="Proteomes" id="UP000600101"/>
    </source>
</evidence>
<evidence type="ECO:0000313" key="7">
    <source>
        <dbReference type="EMBL" id="MBC4018286.1"/>
    </source>
</evidence>
<dbReference type="InterPro" id="IPR006696">
    <property type="entry name" value="DUF423"/>
</dbReference>
<dbReference type="EMBL" id="JACOMF010000048">
    <property type="protein sequence ID" value="MBC4018286.1"/>
    <property type="molecule type" value="Genomic_DNA"/>
</dbReference>
<dbReference type="PANTHER" id="PTHR43461">
    <property type="entry name" value="TRANSMEMBRANE PROTEIN 256"/>
    <property type="match status" value="1"/>
</dbReference>
<gene>
    <name evidence="7" type="ORF">H7965_23640</name>
</gene>
<keyword evidence="3 6" id="KW-0812">Transmembrane</keyword>